<feature type="transmembrane region" description="Helical" evidence="1">
    <location>
        <begin position="289"/>
        <end position="311"/>
    </location>
</feature>
<protein>
    <submittedName>
        <fullName evidence="3">Glycosyl transferase</fullName>
    </submittedName>
</protein>
<dbReference type="Proteomes" id="UP000268857">
    <property type="component" value="Unassembled WGS sequence"/>
</dbReference>
<dbReference type="PANTHER" id="PTHR43685">
    <property type="entry name" value="GLYCOSYLTRANSFERASE"/>
    <property type="match status" value="1"/>
</dbReference>
<accession>A0A433NF70</accession>
<sequence>MPLISIILPVYNGEKTLLESINSVLSQSLTDFELIIINDGSQDSTLKIIKNIKDPRLRFFSYPNAGQAVSRNRGLSHAVGEYIAFIDADDIWTYDKLEAQLKQLQAHKQAKLAYSWTNYIDEQSKFLFTGMHLSNSGDVYDKLLVNNFLENGSNPLVCRQAIAEVGGFDPSVTPAEDWDLWLRIAARYQFVVVPSPQILYRVSATSESANILRMEAACLQVINRNFAEANESVKFLESQSIANLYKYLICKVLQEPINQKKGLLGLIFVWRFFIHDSYRVQHFKFTLTILFKILVFIIFPGSWAKALIILIKKAK</sequence>
<evidence type="ECO:0000259" key="2">
    <source>
        <dbReference type="Pfam" id="PF10111"/>
    </source>
</evidence>
<comment type="caution">
    <text evidence="3">The sequence shown here is derived from an EMBL/GenBank/DDBJ whole genome shotgun (WGS) entry which is preliminary data.</text>
</comment>
<dbReference type="Pfam" id="PF10111">
    <property type="entry name" value="Glyco_tranf_2_2"/>
    <property type="match status" value="1"/>
</dbReference>
<organism evidence="3 4">
    <name type="scientific">Chlorogloeopsis fritschii PCC 6912</name>
    <dbReference type="NCBI Taxonomy" id="211165"/>
    <lineage>
        <taxon>Bacteria</taxon>
        <taxon>Bacillati</taxon>
        <taxon>Cyanobacteriota</taxon>
        <taxon>Cyanophyceae</taxon>
        <taxon>Nostocales</taxon>
        <taxon>Chlorogloeopsidaceae</taxon>
        <taxon>Chlorogloeopsis</taxon>
    </lineage>
</organism>
<keyword evidence="1" id="KW-0812">Transmembrane</keyword>
<dbReference type="SUPFAM" id="SSF53448">
    <property type="entry name" value="Nucleotide-diphospho-sugar transferases"/>
    <property type="match status" value="1"/>
</dbReference>
<keyword evidence="3" id="KW-0808">Transferase</keyword>
<dbReference type="InterPro" id="IPR029044">
    <property type="entry name" value="Nucleotide-diphossugar_trans"/>
</dbReference>
<dbReference type="Gene3D" id="3.90.550.10">
    <property type="entry name" value="Spore Coat Polysaccharide Biosynthesis Protein SpsA, Chain A"/>
    <property type="match status" value="1"/>
</dbReference>
<name>A0A433NF70_CHLFR</name>
<proteinExistence type="predicted"/>
<reference evidence="3 4" key="1">
    <citation type="journal article" date="2019" name="Genome Biol. Evol.">
        <title>Day and night: Metabolic profiles and evolutionary relationships of six axenic non-marine cyanobacteria.</title>
        <authorList>
            <person name="Will S.E."/>
            <person name="Henke P."/>
            <person name="Boedeker C."/>
            <person name="Huang S."/>
            <person name="Brinkmann H."/>
            <person name="Rohde M."/>
            <person name="Jarek M."/>
            <person name="Friedl T."/>
            <person name="Seufert S."/>
            <person name="Schumacher M."/>
            <person name="Overmann J."/>
            <person name="Neumann-Schaal M."/>
            <person name="Petersen J."/>
        </authorList>
    </citation>
    <scope>NUCLEOTIDE SEQUENCE [LARGE SCALE GENOMIC DNA]</scope>
    <source>
        <strain evidence="3 4">PCC 6912</strain>
    </source>
</reference>
<keyword evidence="1" id="KW-1133">Transmembrane helix</keyword>
<feature type="domain" description="Glycosyltransferase 2-like prokaryotic type" evidence="2">
    <location>
        <begin position="5"/>
        <end position="252"/>
    </location>
</feature>
<keyword evidence="1" id="KW-0472">Membrane</keyword>
<dbReference type="InterPro" id="IPR050834">
    <property type="entry name" value="Glycosyltransf_2"/>
</dbReference>
<dbReference type="EMBL" id="RSCJ01000010">
    <property type="protein sequence ID" value="RUR80824.1"/>
    <property type="molecule type" value="Genomic_DNA"/>
</dbReference>
<evidence type="ECO:0000313" key="4">
    <source>
        <dbReference type="Proteomes" id="UP000268857"/>
    </source>
</evidence>
<evidence type="ECO:0000256" key="1">
    <source>
        <dbReference type="SAM" id="Phobius"/>
    </source>
</evidence>
<dbReference type="InterPro" id="IPR019290">
    <property type="entry name" value="GlycosylTrfase-like_prok"/>
</dbReference>
<dbReference type="RefSeq" id="WP_016878605.1">
    <property type="nucleotide sequence ID" value="NZ_AJLN01000068.1"/>
</dbReference>
<keyword evidence="4" id="KW-1185">Reference proteome</keyword>
<dbReference type="OrthoDB" id="9812327at2"/>
<gene>
    <name evidence="3" type="ORF">PCC6912_28460</name>
</gene>
<dbReference type="STRING" id="211165.GCA_000317285_02412"/>
<dbReference type="AlphaFoldDB" id="A0A433NF70"/>
<dbReference type="PANTHER" id="PTHR43685:SF2">
    <property type="entry name" value="GLYCOSYLTRANSFERASE 2-LIKE DOMAIN-CONTAINING PROTEIN"/>
    <property type="match status" value="1"/>
</dbReference>
<dbReference type="GO" id="GO:0016740">
    <property type="term" value="F:transferase activity"/>
    <property type="evidence" value="ECO:0007669"/>
    <property type="project" value="UniProtKB-KW"/>
</dbReference>
<evidence type="ECO:0000313" key="3">
    <source>
        <dbReference type="EMBL" id="RUR80824.1"/>
    </source>
</evidence>